<gene>
    <name evidence="1" type="ORF">GDO81_000534</name>
</gene>
<dbReference type="Pfam" id="PF15123">
    <property type="entry name" value="DUF4562"/>
    <property type="match status" value="1"/>
</dbReference>
<dbReference type="AlphaFoldDB" id="A0AAV7D5S6"/>
<accession>A0AAV7D5S6</accession>
<evidence type="ECO:0000313" key="2">
    <source>
        <dbReference type="Proteomes" id="UP000824782"/>
    </source>
</evidence>
<dbReference type="PANTHER" id="PTHR34833:SF1">
    <property type="entry name" value="GENE, 17359-RELATED"/>
    <property type="match status" value="1"/>
</dbReference>
<keyword evidence="2" id="KW-1185">Reference proteome</keyword>
<dbReference type="InterPro" id="IPR027814">
    <property type="entry name" value="DUF4562"/>
</dbReference>
<dbReference type="Proteomes" id="UP000824782">
    <property type="component" value="Unassembled WGS sequence"/>
</dbReference>
<reference evidence="1" key="1">
    <citation type="thesis" date="2020" institute="ProQuest LLC" country="789 East Eisenhower Parkway, Ann Arbor, MI, USA">
        <title>Comparative Genomics and Chromosome Evolution.</title>
        <authorList>
            <person name="Mudd A.B."/>
        </authorList>
    </citation>
    <scope>NUCLEOTIDE SEQUENCE</scope>
    <source>
        <strain evidence="1">237g6f4</strain>
        <tissue evidence="1">Blood</tissue>
    </source>
</reference>
<dbReference type="EMBL" id="WNYA01000001">
    <property type="protein sequence ID" value="KAG8592533.1"/>
    <property type="molecule type" value="Genomic_DNA"/>
</dbReference>
<protein>
    <submittedName>
        <fullName evidence="1">Uncharacterized protein</fullName>
    </submittedName>
</protein>
<dbReference type="PANTHER" id="PTHR34833">
    <property type="entry name" value="GENE, 17359-RELATED"/>
    <property type="match status" value="1"/>
</dbReference>
<organism evidence="1 2">
    <name type="scientific">Engystomops pustulosus</name>
    <name type="common">Tungara frog</name>
    <name type="synonym">Physalaemus pustulosus</name>
    <dbReference type="NCBI Taxonomy" id="76066"/>
    <lineage>
        <taxon>Eukaryota</taxon>
        <taxon>Metazoa</taxon>
        <taxon>Chordata</taxon>
        <taxon>Craniata</taxon>
        <taxon>Vertebrata</taxon>
        <taxon>Euteleostomi</taxon>
        <taxon>Amphibia</taxon>
        <taxon>Batrachia</taxon>
        <taxon>Anura</taxon>
        <taxon>Neobatrachia</taxon>
        <taxon>Hyloidea</taxon>
        <taxon>Leptodactylidae</taxon>
        <taxon>Leiuperinae</taxon>
        <taxon>Engystomops</taxon>
    </lineage>
</organism>
<evidence type="ECO:0000313" key="1">
    <source>
        <dbReference type="EMBL" id="KAG8592533.1"/>
    </source>
</evidence>
<comment type="caution">
    <text evidence="1">The sequence shown here is derived from an EMBL/GenBank/DDBJ whole genome shotgun (WGS) entry which is preliminary data.</text>
</comment>
<proteinExistence type="predicted"/>
<sequence>MHPAHNGRPSTSLSCYPHDTGKRMLYTGPDYRRDYRPKLPDFTRYIGEGMSSAESSGDVEYLCRSAPSTPAPLPKDSYVGGIGWGVAEFGFLNRSQLCSNHQIKIGEFRRDCEDKITHKYQNPWQPQPHILDLQGFGSRARFAWTLDRYADYCYAKSEWAPLLE</sequence>
<name>A0AAV7D5S6_ENGPU</name>